<sequence>MFHTIANLMHRASSSRLSALRIVPRFCLDTECTGLPRKEQRMYADQKILFHMDADIVGQMCGARCSGIGENGSRGASGPVLRQGRRIDALAARSGPATWIRRLVGPVVRWRDRRTAIRALESLNDHQLKDIGLGRADIPSIVAKGRKTQKNRW</sequence>
<feature type="domain" description="YjiS-like" evidence="1">
    <location>
        <begin position="108"/>
        <end position="138"/>
    </location>
</feature>
<dbReference type="AlphaFoldDB" id="A0A327JQI6"/>
<keyword evidence="3" id="KW-1185">Reference proteome</keyword>
<evidence type="ECO:0000313" key="3">
    <source>
        <dbReference type="Proteomes" id="UP000249299"/>
    </source>
</evidence>
<gene>
    <name evidence="2" type="ORF">CH339_08625</name>
</gene>
<name>A0A327JQI6_9HYPH</name>
<protein>
    <recommendedName>
        <fullName evidence="1">YjiS-like domain-containing protein</fullName>
    </recommendedName>
</protein>
<dbReference type="EMBL" id="NPEV01000013">
    <property type="protein sequence ID" value="RAI27955.1"/>
    <property type="molecule type" value="Genomic_DNA"/>
</dbReference>
<dbReference type="Pfam" id="PF06568">
    <property type="entry name" value="YjiS-like"/>
    <property type="match status" value="1"/>
</dbReference>
<reference evidence="2 3" key="1">
    <citation type="submission" date="2017-07" db="EMBL/GenBank/DDBJ databases">
        <title>Draft Genome Sequences of Select Purple Nonsulfur Bacteria.</title>
        <authorList>
            <person name="Lasarre B."/>
            <person name="Mckinlay J.B."/>
        </authorList>
    </citation>
    <scope>NUCLEOTIDE SEQUENCE [LARGE SCALE GENOMIC DNA]</scope>
    <source>
        <strain evidence="2 3">DSM 11290</strain>
    </source>
</reference>
<organism evidence="2 3">
    <name type="scientific">Rhodobium orientis</name>
    <dbReference type="NCBI Taxonomy" id="34017"/>
    <lineage>
        <taxon>Bacteria</taxon>
        <taxon>Pseudomonadati</taxon>
        <taxon>Pseudomonadota</taxon>
        <taxon>Alphaproteobacteria</taxon>
        <taxon>Hyphomicrobiales</taxon>
        <taxon>Rhodobiaceae</taxon>
        <taxon>Rhodobium</taxon>
    </lineage>
</organism>
<evidence type="ECO:0000313" key="2">
    <source>
        <dbReference type="EMBL" id="RAI27955.1"/>
    </source>
</evidence>
<dbReference type="InterPro" id="IPR009506">
    <property type="entry name" value="YjiS-like"/>
</dbReference>
<accession>A0A327JQI6</accession>
<evidence type="ECO:0000259" key="1">
    <source>
        <dbReference type="Pfam" id="PF06568"/>
    </source>
</evidence>
<dbReference type="OrthoDB" id="8420502at2"/>
<comment type="caution">
    <text evidence="2">The sequence shown here is derived from an EMBL/GenBank/DDBJ whole genome shotgun (WGS) entry which is preliminary data.</text>
</comment>
<proteinExistence type="predicted"/>
<dbReference type="Proteomes" id="UP000249299">
    <property type="component" value="Unassembled WGS sequence"/>
</dbReference>